<name>W8U7E0_PEPAC</name>
<dbReference type="EMBL" id="CP007452">
    <property type="protein sequence ID" value="AHM56801.1"/>
    <property type="molecule type" value="Genomic_DNA"/>
</dbReference>
<reference evidence="2 3" key="1">
    <citation type="journal article" date="2014" name="Genome Announc.">
        <title>Complete Genome Sequence of Amino Acid-Utilizing Eubacterium acidaminophilum al-2 (DSM 3953).</title>
        <authorList>
            <person name="Poehlein A."/>
            <person name="Andreesen J.R."/>
            <person name="Daniel R."/>
        </authorList>
    </citation>
    <scope>NUCLEOTIDE SEQUENCE [LARGE SCALE GENOMIC DNA]</scope>
    <source>
        <strain evidence="2 3">DSM 3953</strain>
    </source>
</reference>
<dbReference type="STRING" id="1286171.EAL2_c15060"/>
<keyword evidence="1" id="KW-1133">Transmembrane helix</keyword>
<dbReference type="Proteomes" id="UP000019591">
    <property type="component" value="Chromosome"/>
</dbReference>
<keyword evidence="3" id="KW-1185">Reference proteome</keyword>
<protein>
    <recommendedName>
        <fullName evidence="4">Prepilin-type N-terminal cleavage/methylation domain-containing protein</fullName>
    </recommendedName>
</protein>
<keyword evidence="1" id="KW-0812">Transmembrane</keyword>
<sequence>MAKNNHNLNQRGFLLLESAAAILLISILMVSFTEIFFDCTLSILRSKEKARAFNTAQLYAEMLVNIEEDEFFDKYSDNIIEEGEFDVKTRIDIITERKSGEEGSRGTLLITVLVLKNDEPLAELKTFKGAGWENAR</sequence>
<dbReference type="KEGG" id="eac:EAL2_c15060"/>
<dbReference type="PATRIC" id="fig|1286171.3.peg.1457"/>
<dbReference type="RefSeq" id="WP_148295979.1">
    <property type="nucleotide sequence ID" value="NZ_CP007452.1"/>
</dbReference>
<accession>W8U7E0</accession>
<proteinExistence type="predicted"/>
<evidence type="ECO:0008006" key="4">
    <source>
        <dbReference type="Google" id="ProtNLM"/>
    </source>
</evidence>
<organism evidence="2 3">
    <name type="scientific">Peptoclostridium acidaminophilum DSM 3953</name>
    <dbReference type="NCBI Taxonomy" id="1286171"/>
    <lineage>
        <taxon>Bacteria</taxon>
        <taxon>Bacillati</taxon>
        <taxon>Bacillota</taxon>
        <taxon>Clostridia</taxon>
        <taxon>Peptostreptococcales</taxon>
        <taxon>Peptoclostridiaceae</taxon>
        <taxon>Peptoclostridium</taxon>
    </lineage>
</organism>
<evidence type="ECO:0000313" key="3">
    <source>
        <dbReference type="Proteomes" id="UP000019591"/>
    </source>
</evidence>
<dbReference type="HOGENOM" id="CLU_1872317_0_0_9"/>
<evidence type="ECO:0000256" key="1">
    <source>
        <dbReference type="SAM" id="Phobius"/>
    </source>
</evidence>
<feature type="transmembrane region" description="Helical" evidence="1">
    <location>
        <begin position="12"/>
        <end position="37"/>
    </location>
</feature>
<gene>
    <name evidence="2" type="ORF">EAL2_c15060</name>
</gene>
<dbReference type="AlphaFoldDB" id="W8U7E0"/>
<keyword evidence="1" id="KW-0472">Membrane</keyword>
<evidence type="ECO:0000313" key="2">
    <source>
        <dbReference type="EMBL" id="AHM56801.1"/>
    </source>
</evidence>